<dbReference type="PANTHER" id="PTHR34298">
    <property type="entry name" value="SEGREGATION AND CONDENSATION PROTEIN B"/>
    <property type="match status" value="1"/>
</dbReference>
<dbReference type="NCBIfam" id="TIGR00281">
    <property type="entry name" value="SMC-Scp complex subunit ScpB"/>
    <property type="match status" value="1"/>
</dbReference>
<dbReference type="GO" id="GO:0005737">
    <property type="term" value="C:cytoplasm"/>
    <property type="evidence" value="ECO:0007669"/>
    <property type="project" value="UniProtKB-SubCell"/>
</dbReference>
<dbReference type="EMBL" id="SRIB01000009">
    <property type="protein sequence ID" value="TFZ39766.1"/>
    <property type="molecule type" value="Genomic_DNA"/>
</dbReference>
<dbReference type="Pfam" id="PF04079">
    <property type="entry name" value="SMC_ScpB"/>
    <property type="match status" value="1"/>
</dbReference>
<keyword evidence="7" id="KW-1185">Reference proteome</keyword>
<accession>A0A4Z0D4E3</accession>
<dbReference type="InterPro" id="IPR005234">
    <property type="entry name" value="ScpB_csome_segregation"/>
</dbReference>
<dbReference type="AlphaFoldDB" id="A0A4Z0D4E3"/>
<dbReference type="HAMAP" id="MF_01804">
    <property type="entry name" value="ScpB"/>
    <property type="match status" value="1"/>
</dbReference>
<reference evidence="6 7" key="1">
    <citation type="submission" date="2019-03" db="EMBL/GenBank/DDBJ databases">
        <title>Draft genome sequence data and analysis of a Fermenting Bacterium, Soehngenia longevitae strain 1933PT, isolated from petroleum reservoir in Azerbaijan.</title>
        <authorList>
            <person name="Grouzdev D.S."/>
            <person name="Bidzhieva S.K."/>
            <person name="Sokolova D.S."/>
            <person name="Tourova T.P."/>
            <person name="Poltaraus A.B."/>
            <person name="Nazina T.N."/>
        </authorList>
    </citation>
    <scope>NUCLEOTIDE SEQUENCE [LARGE SCALE GENOMIC DNA]</scope>
    <source>
        <strain evidence="6 7">1933P</strain>
    </source>
</reference>
<comment type="caution">
    <text evidence="6">The sequence shown here is derived from an EMBL/GenBank/DDBJ whole genome shotgun (WGS) entry which is preliminary data.</text>
</comment>
<proteinExistence type="inferred from homology"/>
<dbReference type="GO" id="GO:0006260">
    <property type="term" value="P:DNA replication"/>
    <property type="evidence" value="ECO:0007669"/>
    <property type="project" value="UniProtKB-UniRule"/>
</dbReference>
<organism evidence="6 7">
    <name type="scientific">Soehngenia longivitae</name>
    <dbReference type="NCBI Taxonomy" id="2562294"/>
    <lineage>
        <taxon>Bacteria</taxon>
        <taxon>Bacillati</taxon>
        <taxon>Bacillota</taxon>
        <taxon>Tissierellia</taxon>
        <taxon>Tissierellales</taxon>
        <taxon>Tissierellaceae</taxon>
        <taxon>Soehngenia</taxon>
    </lineage>
</organism>
<evidence type="ECO:0000313" key="6">
    <source>
        <dbReference type="EMBL" id="TFZ39766.1"/>
    </source>
</evidence>
<keyword evidence="3 5" id="KW-0159">Chromosome partition</keyword>
<gene>
    <name evidence="5 6" type="primary">scpB</name>
    <name evidence="6" type="ORF">E4100_06960</name>
</gene>
<dbReference type="SUPFAM" id="SSF46785">
    <property type="entry name" value="Winged helix' DNA-binding domain"/>
    <property type="match status" value="2"/>
</dbReference>
<dbReference type="InterPro" id="IPR036388">
    <property type="entry name" value="WH-like_DNA-bd_sf"/>
</dbReference>
<dbReference type="PANTHER" id="PTHR34298:SF2">
    <property type="entry name" value="SEGREGATION AND CONDENSATION PROTEIN B"/>
    <property type="match status" value="1"/>
</dbReference>
<name>A0A4Z0D4E3_9FIRM</name>
<evidence type="ECO:0000256" key="5">
    <source>
        <dbReference type="HAMAP-Rule" id="MF_01804"/>
    </source>
</evidence>
<evidence type="ECO:0000256" key="3">
    <source>
        <dbReference type="ARBA" id="ARBA00022829"/>
    </source>
</evidence>
<comment type="subcellular location">
    <subcellularLocation>
        <location evidence="5">Cytoplasm</location>
    </subcellularLocation>
    <text evidence="5">Associated with two foci at the outer edges of the nucleoid region in young cells, and at four foci within both cell halves in older cells.</text>
</comment>
<protein>
    <recommendedName>
        <fullName evidence="5">Segregation and condensation protein B</fullName>
    </recommendedName>
</protein>
<sequence>MDERNLKSIIEGLLFAFGDPLEDKEISKVVNISVKDVNKYLQEMKVEFEEQNRGIRIIKINNSYQLSTRPEHYDFIKAVVISRNQRNLSNASLETLSIIAYKQPITKMEIDEIRGVKSDKSIETLMQRKLIREIGRLDRPGKPILYGTSDEFLKFFGIECIEDLPNIEELRKSGDKYDE</sequence>
<dbReference type="PIRSF" id="PIRSF019345">
    <property type="entry name" value="ScpB"/>
    <property type="match status" value="1"/>
</dbReference>
<keyword evidence="4 5" id="KW-0131">Cell cycle</keyword>
<evidence type="ECO:0000256" key="4">
    <source>
        <dbReference type="ARBA" id="ARBA00023306"/>
    </source>
</evidence>
<dbReference type="GO" id="GO:0051304">
    <property type="term" value="P:chromosome separation"/>
    <property type="evidence" value="ECO:0007669"/>
    <property type="project" value="InterPro"/>
</dbReference>
<dbReference type="OrthoDB" id="9806226at2"/>
<dbReference type="RefSeq" id="WP_135271318.1">
    <property type="nucleotide sequence ID" value="NZ_SRIB01000009.1"/>
</dbReference>
<dbReference type="Proteomes" id="UP000298381">
    <property type="component" value="Unassembled WGS sequence"/>
</dbReference>
<dbReference type="GO" id="GO:0051301">
    <property type="term" value="P:cell division"/>
    <property type="evidence" value="ECO:0007669"/>
    <property type="project" value="UniProtKB-KW"/>
</dbReference>
<comment type="function">
    <text evidence="5">Participates in chromosomal partition during cell division. May act via the formation of a condensin-like complex containing Smc and ScpA that pull DNA away from mid-cell into both cell halves.</text>
</comment>
<comment type="similarity">
    <text evidence="5">Belongs to the ScpB family.</text>
</comment>
<evidence type="ECO:0000313" key="7">
    <source>
        <dbReference type="Proteomes" id="UP000298381"/>
    </source>
</evidence>
<evidence type="ECO:0000256" key="2">
    <source>
        <dbReference type="ARBA" id="ARBA00022618"/>
    </source>
</evidence>
<dbReference type="InterPro" id="IPR036390">
    <property type="entry name" value="WH_DNA-bd_sf"/>
</dbReference>
<keyword evidence="1 5" id="KW-0963">Cytoplasm</keyword>
<dbReference type="Gene3D" id="1.10.10.10">
    <property type="entry name" value="Winged helix-like DNA-binding domain superfamily/Winged helix DNA-binding domain"/>
    <property type="match status" value="2"/>
</dbReference>
<evidence type="ECO:0000256" key="1">
    <source>
        <dbReference type="ARBA" id="ARBA00022490"/>
    </source>
</evidence>
<keyword evidence="2 5" id="KW-0132">Cell division</keyword>
<comment type="subunit">
    <text evidence="5">Homodimer. Homodimerization may be required to stabilize the binding of ScpA to the Smc head domains. Component of a cohesin-like complex composed of ScpA, ScpB and the Smc homodimer, in which ScpA and ScpB bind to the head domain of Smc. The presence of the three proteins is required for the association of the complex with DNA.</text>
</comment>